<dbReference type="EMBL" id="SDMP01000007">
    <property type="protein sequence ID" value="RYR48341.1"/>
    <property type="molecule type" value="Genomic_DNA"/>
</dbReference>
<proteinExistence type="predicted"/>
<keyword evidence="4" id="KW-1185">Reference proteome</keyword>
<organism evidence="3 4">
    <name type="scientific">Arachis hypogaea</name>
    <name type="common">Peanut</name>
    <dbReference type="NCBI Taxonomy" id="3818"/>
    <lineage>
        <taxon>Eukaryota</taxon>
        <taxon>Viridiplantae</taxon>
        <taxon>Streptophyta</taxon>
        <taxon>Embryophyta</taxon>
        <taxon>Tracheophyta</taxon>
        <taxon>Spermatophyta</taxon>
        <taxon>Magnoliopsida</taxon>
        <taxon>eudicotyledons</taxon>
        <taxon>Gunneridae</taxon>
        <taxon>Pentapetalae</taxon>
        <taxon>rosids</taxon>
        <taxon>fabids</taxon>
        <taxon>Fabales</taxon>
        <taxon>Fabaceae</taxon>
        <taxon>Papilionoideae</taxon>
        <taxon>50 kb inversion clade</taxon>
        <taxon>dalbergioids sensu lato</taxon>
        <taxon>Dalbergieae</taxon>
        <taxon>Pterocarpus clade</taxon>
        <taxon>Arachis</taxon>
    </lineage>
</organism>
<feature type="compositionally biased region" description="Basic residues" evidence="1">
    <location>
        <begin position="290"/>
        <end position="319"/>
    </location>
</feature>
<evidence type="ECO:0000256" key="1">
    <source>
        <dbReference type="SAM" id="MobiDB-lite"/>
    </source>
</evidence>
<name>A0A445CBZ1_ARAHY</name>
<feature type="compositionally biased region" description="Basic and acidic residues" evidence="1">
    <location>
        <begin position="320"/>
        <end position="330"/>
    </location>
</feature>
<feature type="compositionally biased region" description="Basic residues" evidence="1">
    <location>
        <begin position="256"/>
        <end position="279"/>
    </location>
</feature>
<dbReference type="Proteomes" id="UP000289738">
    <property type="component" value="Chromosome A07"/>
</dbReference>
<keyword evidence="2" id="KW-0732">Signal</keyword>
<feature type="signal peptide" evidence="2">
    <location>
        <begin position="1"/>
        <end position="25"/>
    </location>
</feature>
<comment type="caution">
    <text evidence="3">The sequence shown here is derived from an EMBL/GenBank/DDBJ whole genome shotgun (WGS) entry which is preliminary data.</text>
</comment>
<reference evidence="3 4" key="1">
    <citation type="submission" date="2019-01" db="EMBL/GenBank/DDBJ databases">
        <title>Sequencing of cultivated peanut Arachis hypogaea provides insights into genome evolution and oil improvement.</title>
        <authorList>
            <person name="Chen X."/>
        </authorList>
    </citation>
    <scope>NUCLEOTIDE SEQUENCE [LARGE SCALE GENOMIC DNA]</scope>
    <source>
        <strain evidence="4">cv. Fuhuasheng</strain>
        <tissue evidence="3">Leaves</tissue>
    </source>
</reference>
<accession>A0A445CBZ1</accession>
<evidence type="ECO:0008006" key="5">
    <source>
        <dbReference type="Google" id="ProtNLM"/>
    </source>
</evidence>
<evidence type="ECO:0000256" key="2">
    <source>
        <dbReference type="SAM" id="SignalP"/>
    </source>
</evidence>
<feature type="compositionally biased region" description="Basic and acidic residues" evidence="1">
    <location>
        <begin position="280"/>
        <end position="289"/>
    </location>
</feature>
<dbReference type="Gene3D" id="2.10.25.10">
    <property type="entry name" value="Laminin"/>
    <property type="match status" value="1"/>
</dbReference>
<sequence>MIIITKHTILILLVLCCLFLSLSTAQVNYRTCNQTCGSSKPYPYPFGFSSDCGIRLNCTTDGGILIGKFPVQEVTTDSIIVGIKAQCNRPFYTFHELFSHKYAPTSGNVIFVQNCSKTASSCTVPEAMVREYFDYSEDCREGSSLSCYFENNSTNKFLNKSILDGYGCGNFMSSICSENLRNNSGAPVSLEVATIQLGWWLQGACQCSSDANCTEIESPVDRKPGFRCTCKEGFVGDGFLAGTGCTKIREEEERATRRRRRRKRRQETKEKKKKRKRKKNVQEEEERKRESKKRKKGRRRRRGRGRGRRTCSKKKKKKEKEKARNERKKEEEEEEEEEEERRPCIAFLSLFSMQRSQVHVWPMWRNCEICHLDCRCLIFS</sequence>
<gene>
    <name evidence="3" type="ORF">Ahy_A07g034367</name>
</gene>
<protein>
    <recommendedName>
        <fullName evidence="5">Wall-associated receptor kinase galacturonan-binding domain-containing protein</fullName>
    </recommendedName>
</protein>
<dbReference type="FunFam" id="2.10.25.10:FF:000836">
    <property type="entry name" value="Wall-associated receptor kinase-like 14 isoform A"/>
    <property type="match status" value="1"/>
</dbReference>
<evidence type="ECO:0000313" key="3">
    <source>
        <dbReference type="EMBL" id="RYR48341.1"/>
    </source>
</evidence>
<dbReference type="AlphaFoldDB" id="A0A445CBZ1"/>
<feature type="chain" id="PRO_5019311380" description="Wall-associated receptor kinase galacturonan-binding domain-containing protein" evidence="2">
    <location>
        <begin position="26"/>
        <end position="380"/>
    </location>
</feature>
<evidence type="ECO:0000313" key="4">
    <source>
        <dbReference type="Proteomes" id="UP000289738"/>
    </source>
</evidence>
<feature type="region of interest" description="Disordered" evidence="1">
    <location>
        <begin position="251"/>
        <end position="338"/>
    </location>
</feature>